<evidence type="ECO:0000313" key="2">
    <source>
        <dbReference type="EMBL" id="VEL08636.1"/>
    </source>
</evidence>
<reference evidence="2" key="1">
    <citation type="submission" date="2018-11" db="EMBL/GenBank/DDBJ databases">
        <authorList>
            <consortium name="Pathogen Informatics"/>
        </authorList>
    </citation>
    <scope>NUCLEOTIDE SEQUENCE</scope>
</reference>
<evidence type="ECO:0000256" key="1">
    <source>
        <dbReference type="SAM" id="MobiDB-lite"/>
    </source>
</evidence>
<comment type="caution">
    <text evidence="2">The sequence shown here is derived from an EMBL/GenBank/DDBJ whole genome shotgun (WGS) entry which is preliminary data.</text>
</comment>
<name>A0A448WCS7_9PLAT</name>
<accession>A0A448WCS7</accession>
<dbReference type="Proteomes" id="UP000784294">
    <property type="component" value="Unassembled WGS sequence"/>
</dbReference>
<sequence length="287" mass="30591">GCSRTLKTPSDPDQDLGERKSSQTICKDDQPPRDGSSSCLALRRTDLREKSNSMDTDTREQELSEKEKENEDVKKSISEQEDLARLGAIDLLTDDVLAASLIQATTRPSSTSHDMMLSKRLASSVSSERLSPDIIAAQATSASVPTMSLSEGTSANVISTIATLSTDAISDHSCPAPVPSTSLPLPASNSVVTVASSGSLIILSPAEKAQVDALRIASLVAASLVDEKLPSVEIVVGEGAEDGNVKAGQLYSLDDRLEMIELENGKGWIREYFCQYKGDFVCPCNLV</sequence>
<feature type="compositionally biased region" description="Basic and acidic residues" evidence="1">
    <location>
        <begin position="16"/>
        <end position="32"/>
    </location>
</feature>
<organism evidence="2 3">
    <name type="scientific">Protopolystoma xenopodis</name>
    <dbReference type="NCBI Taxonomy" id="117903"/>
    <lineage>
        <taxon>Eukaryota</taxon>
        <taxon>Metazoa</taxon>
        <taxon>Spiralia</taxon>
        <taxon>Lophotrochozoa</taxon>
        <taxon>Platyhelminthes</taxon>
        <taxon>Monogenea</taxon>
        <taxon>Polyopisthocotylea</taxon>
        <taxon>Polystomatidea</taxon>
        <taxon>Polystomatidae</taxon>
        <taxon>Protopolystoma</taxon>
    </lineage>
</organism>
<dbReference type="AlphaFoldDB" id="A0A448WCS7"/>
<feature type="region of interest" description="Disordered" evidence="1">
    <location>
        <begin position="1"/>
        <end position="77"/>
    </location>
</feature>
<keyword evidence="3" id="KW-1185">Reference proteome</keyword>
<dbReference type="EMBL" id="CAAALY010004405">
    <property type="protein sequence ID" value="VEL08636.1"/>
    <property type="molecule type" value="Genomic_DNA"/>
</dbReference>
<evidence type="ECO:0000313" key="3">
    <source>
        <dbReference type="Proteomes" id="UP000784294"/>
    </source>
</evidence>
<gene>
    <name evidence="2" type="ORF">PXEA_LOCUS2076</name>
</gene>
<feature type="compositionally biased region" description="Basic and acidic residues" evidence="1">
    <location>
        <begin position="43"/>
        <end position="77"/>
    </location>
</feature>
<protein>
    <submittedName>
        <fullName evidence="2">Uncharacterized protein</fullName>
    </submittedName>
</protein>
<proteinExistence type="predicted"/>
<feature type="non-terminal residue" evidence="2">
    <location>
        <position position="1"/>
    </location>
</feature>